<proteinExistence type="predicted"/>
<accession>A0A837RAR0</accession>
<dbReference type="PROSITE" id="PS50110">
    <property type="entry name" value="RESPONSE_REGULATORY"/>
    <property type="match status" value="1"/>
</dbReference>
<dbReference type="Proteomes" id="UP000051020">
    <property type="component" value="Unassembled WGS sequence"/>
</dbReference>
<feature type="modified residue" description="4-aspartylphosphate" evidence="1">
    <location>
        <position position="34"/>
    </location>
</feature>
<evidence type="ECO:0000313" key="4">
    <source>
        <dbReference type="Proteomes" id="UP000051020"/>
    </source>
</evidence>
<dbReference type="InterPro" id="IPR001789">
    <property type="entry name" value="Sig_transdc_resp-reg_receiver"/>
</dbReference>
<name>A0A837RAR0_LACPE</name>
<dbReference type="SUPFAM" id="SSF52172">
    <property type="entry name" value="CheY-like"/>
    <property type="match status" value="1"/>
</dbReference>
<comment type="caution">
    <text evidence="3">The sequence shown here is derived from an EMBL/GenBank/DDBJ whole genome shotgun (WGS) entry which is preliminary data.</text>
</comment>
<feature type="domain" description="Response regulatory" evidence="2">
    <location>
        <begin position="1"/>
        <end position="101"/>
    </location>
</feature>
<dbReference type="EMBL" id="AZCU01000006">
    <property type="protein sequence ID" value="KRK25745.1"/>
    <property type="molecule type" value="Genomic_DNA"/>
</dbReference>
<dbReference type="InterPro" id="IPR011006">
    <property type="entry name" value="CheY-like_superfamily"/>
</dbReference>
<evidence type="ECO:0000256" key="1">
    <source>
        <dbReference type="PROSITE-ProRule" id="PRU00169"/>
    </source>
</evidence>
<dbReference type="GO" id="GO:0000160">
    <property type="term" value="P:phosphorelay signal transduction system"/>
    <property type="evidence" value="ECO:0007669"/>
    <property type="project" value="InterPro"/>
</dbReference>
<sequence>MIEEYDMQLAVATDDPQVLLDSIASSEEGLFFLDMEIGSQPQAGLNLADDVRHRLPFAQIVFITTHEELSFLTLERRIAPLDYILKEQGPDTVKTKIEADIRATIDILKSEAEEHKNILGYKIGTRFFFSPYQRCYYAKY</sequence>
<dbReference type="AlphaFoldDB" id="A0A837RAR0"/>
<reference evidence="3 4" key="1">
    <citation type="journal article" date="2015" name="Genome Announc.">
        <title>Expanding the biotechnology potential of lactobacilli through comparative genomics of 213 strains and associated genera.</title>
        <authorList>
            <person name="Sun Z."/>
            <person name="Harris H.M."/>
            <person name="McCann A."/>
            <person name="Guo C."/>
            <person name="Argimon S."/>
            <person name="Zhang W."/>
            <person name="Yang X."/>
            <person name="Jeffery I.B."/>
            <person name="Cooney J.C."/>
            <person name="Kagawa T.F."/>
            <person name="Liu W."/>
            <person name="Song Y."/>
            <person name="Salvetti E."/>
            <person name="Wrobel A."/>
            <person name="Rasinkangas P."/>
            <person name="Parkhill J."/>
            <person name="Rea M.C."/>
            <person name="O'Sullivan O."/>
            <person name="Ritari J."/>
            <person name="Douillard F.P."/>
            <person name="Paul Ross R."/>
            <person name="Yang R."/>
            <person name="Briner A.E."/>
            <person name="Felis G.E."/>
            <person name="de Vos W.M."/>
            <person name="Barrangou R."/>
            <person name="Klaenhammer T.R."/>
            <person name="Caufield P.W."/>
            <person name="Cui Y."/>
            <person name="Zhang H."/>
            <person name="O'Toole P.W."/>
        </authorList>
    </citation>
    <scope>NUCLEOTIDE SEQUENCE [LARGE SCALE GENOMIC DNA]</scope>
    <source>
        <strain evidence="3 4">DSM 20314</strain>
    </source>
</reference>
<gene>
    <name evidence="3" type="ORF">FD24_GL002885</name>
</gene>
<organism evidence="3 4">
    <name type="scientific">Lactiplantibacillus pentosus DSM 20314</name>
    <dbReference type="NCBI Taxonomy" id="1423791"/>
    <lineage>
        <taxon>Bacteria</taxon>
        <taxon>Bacillati</taxon>
        <taxon>Bacillota</taxon>
        <taxon>Bacilli</taxon>
        <taxon>Lactobacillales</taxon>
        <taxon>Lactobacillaceae</taxon>
        <taxon>Lactiplantibacillus</taxon>
    </lineage>
</organism>
<evidence type="ECO:0000259" key="2">
    <source>
        <dbReference type="PROSITE" id="PS50110"/>
    </source>
</evidence>
<dbReference type="Gene3D" id="3.40.50.2300">
    <property type="match status" value="1"/>
</dbReference>
<keyword evidence="1" id="KW-0597">Phosphoprotein</keyword>
<evidence type="ECO:0000313" key="3">
    <source>
        <dbReference type="EMBL" id="KRK25745.1"/>
    </source>
</evidence>
<protein>
    <submittedName>
        <fullName evidence="3">Plnc</fullName>
    </submittedName>
</protein>